<accession>A0A9W9NHT1</accession>
<organism evidence="1 2">
    <name type="scientific">Penicillium chermesinum</name>
    <dbReference type="NCBI Taxonomy" id="63820"/>
    <lineage>
        <taxon>Eukaryota</taxon>
        <taxon>Fungi</taxon>
        <taxon>Dikarya</taxon>
        <taxon>Ascomycota</taxon>
        <taxon>Pezizomycotina</taxon>
        <taxon>Eurotiomycetes</taxon>
        <taxon>Eurotiomycetidae</taxon>
        <taxon>Eurotiales</taxon>
        <taxon>Aspergillaceae</taxon>
        <taxon>Penicillium</taxon>
    </lineage>
</organism>
<dbReference type="AlphaFoldDB" id="A0A9W9NHT1"/>
<gene>
    <name evidence="1" type="ORF">N7468_009431</name>
</gene>
<dbReference type="RefSeq" id="XP_058327057.1">
    <property type="nucleotide sequence ID" value="XM_058478727.1"/>
</dbReference>
<proteinExistence type="predicted"/>
<protein>
    <submittedName>
        <fullName evidence="1">Uncharacterized protein</fullName>
    </submittedName>
</protein>
<comment type="caution">
    <text evidence="1">The sequence shown here is derived from an EMBL/GenBank/DDBJ whole genome shotgun (WGS) entry which is preliminary data.</text>
</comment>
<keyword evidence="2" id="KW-1185">Reference proteome</keyword>
<sequence length="362" mass="40473">MFLHFLHPAESSSLLAISASLHVTVRKLPYPQSATRASKQPPTLCPVKMATFHSNASSCESLLTYLNAMKSDPSKWKLYDAIVLNRAIMNAHNCGNNLHQSLSLANFLLGWKELICITIPVPKAEGDRAEEHESWSWDLHYALFTRFTRGGWCEVRLLHPNAHGTTPLLLSRNVAHLEKLILPIAAYNAATACRQMLTEDSTTKNAAFLASVNDELKGIWAAHGITCEQGHPRPGEDGAIIAISWVNRLWMERYSEVAALCQKTHLAENPEPMPWQFSRTVPLPSFLDFFHDGLRKHLVLYHGATDHEAGEVASSRCMQCVAKRWDAVAHPPMKGWPISDLPILEDYSCLEATCSYRATELN</sequence>
<evidence type="ECO:0000313" key="2">
    <source>
        <dbReference type="Proteomes" id="UP001150941"/>
    </source>
</evidence>
<dbReference type="GeneID" id="83206030"/>
<reference evidence="1" key="1">
    <citation type="submission" date="2022-11" db="EMBL/GenBank/DDBJ databases">
        <authorList>
            <person name="Petersen C."/>
        </authorList>
    </citation>
    <scope>NUCLEOTIDE SEQUENCE</scope>
    <source>
        <strain evidence="1">IBT 19713</strain>
    </source>
</reference>
<dbReference type="Proteomes" id="UP001150941">
    <property type="component" value="Unassembled WGS sequence"/>
</dbReference>
<name>A0A9W9NHT1_9EURO</name>
<dbReference type="EMBL" id="JAPQKS010000007">
    <property type="protein sequence ID" value="KAJ5220227.1"/>
    <property type="molecule type" value="Genomic_DNA"/>
</dbReference>
<evidence type="ECO:0000313" key="1">
    <source>
        <dbReference type="EMBL" id="KAJ5220227.1"/>
    </source>
</evidence>
<reference evidence="1" key="2">
    <citation type="journal article" date="2023" name="IMA Fungus">
        <title>Comparative genomic study of the Penicillium genus elucidates a diverse pangenome and 15 lateral gene transfer events.</title>
        <authorList>
            <person name="Petersen C."/>
            <person name="Sorensen T."/>
            <person name="Nielsen M.R."/>
            <person name="Sondergaard T.E."/>
            <person name="Sorensen J.L."/>
            <person name="Fitzpatrick D.A."/>
            <person name="Frisvad J.C."/>
            <person name="Nielsen K.L."/>
        </authorList>
    </citation>
    <scope>NUCLEOTIDE SEQUENCE</scope>
    <source>
        <strain evidence="1">IBT 19713</strain>
    </source>
</reference>